<dbReference type="SUPFAM" id="SSF52058">
    <property type="entry name" value="L domain-like"/>
    <property type="match status" value="1"/>
</dbReference>
<dbReference type="PROSITE" id="PS51450">
    <property type="entry name" value="LRR"/>
    <property type="match status" value="1"/>
</dbReference>
<dbReference type="AlphaFoldDB" id="A0A9P0DSE5"/>
<dbReference type="SMART" id="SM00369">
    <property type="entry name" value="LRR_TYP"/>
    <property type="match status" value="6"/>
</dbReference>
<keyword evidence="4" id="KW-0732">Signal</keyword>
<feature type="chain" id="PRO_5040245147" evidence="4">
    <location>
        <begin position="19"/>
        <end position="419"/>
    </location>
</feature>
<reference evidence="5" key="1">
    <citation type="submission" date="2022-01" db="EMBL/GenBank/DDBJ databases">
        <authorList>
            <person name="King R."/>
        </authorList>
    </citation>
    <scope>NUCLEOTIDE SEQUENCE</scope>
</reference>
<feature type="signal peptide" evidence="4">
    <location>
        <begin position="1"/>
        <end position="18"/>
    </location>
</feature>
<evidence type="ECO:0000256" key="4">
    <source>
        <dbReference type="SAM" id="SignalP"/>
    </source>
</evidence>
<proteinExistence type="predicted"/>
<dbReference type="InterPro" id="IPR001611">
    <property type="entry name" value="Leu-rich_rpt"/>
</dbReference>
<dbReference type="InterPro" id="IPR032675">
    <property type="entry name" value="LRR_dom_sf"/>
</dbReference>
<feature type="transmembrane region" description="Helical" evidence="3">
    <location>
        <begin position="315"/>
        <end position="337"/>
    </location>
</feature>
<accession>A0A9P0DSE5</accession>
<sequence>MMLKYTIIFLILLFNCDGKRKDIICPDYCACDTWNGLRRATCNGRKLYSIEIDMPSQVQLLDMSYNQVSELGRNIFLETKLTNLKLLNLSHNKVGQIHLEAFGGLEELDTLDLSFNSVQYFNDHWFVSLRSLQELYLRGNNLMSINTEPKLNLPYLKVLDISLCRIEHLRHGAHIFEHLHSLEFLDVSDNMLMTLHVDVIHSLKNLHFLLAKNNPFKCEDKVMAKLRNHTSDKGIHYEDSCGSHLNFSDNNVKFQRMRIDEPSEIPLKKNSWIYDEEEITRIVDEIVCKGNETTKPTRSIVDEHLMKIIDLSPSLVLLFTLICGINIGLVLGCVCQFKGRAKAETILLDDRSCTPLRVFQRQNSVGISSNGRMRTRSCGSRKMLREDRNILLSHENHLSDSTPILARKLTEWPEPISNL</sequence>
<evidence type="ECO:0000256" key="2">
    <source>
        <dbReference type="ARBA" id="ARBA00022737"/>
    </source>
</evidence>
<keyword evidence="6" id="KW-1185">Reference proteome</keyword>
<dbReference type="OrthoDB" id="4691307at2759"/>
<dbReference type="Gene3D" id="3.80.10.10">
    <property type="entry name" value="Ribonuclease Inhibitor"/>
    <property type="match status" value="2"/>
</dbReference>
<keyword evidence="3" id="KW-0472">Membrane</keyword>
<gene>
    <name evidence="5" type="ORF">PHAECO_LOCUS10326</name>
</gene>
<name>A0A9P0DSE5_PHACE</name>
<protein>
    <submittedName>
        <fullName evidence="5">Uncharacterized protein</fullName>
    </submittedName>
</protein>
<evidence type="ECO:0000313" key="5">
    <source>
        <dbReference type="EMBL" id="CAH1173973.1"/>
    </source>
</evidence>
<evidence type="ECO:0000256" key="3">
    <source>
        <dbReference type="SAM" id="Phobius"/>
    </source>
</evidence>
<keyword evidence="2" id="KW-0677">Repeat</keyword>
<dbReference type="InterPro" id="IPR003591">
    <property type="entry name" value="Leu-rich_rpt_typical-subtyp"/>
</dbReference>
<dbReference type="Pfam" id="PF13855">
    <property type="entry name" value="LRR_8"/>
    <property type="match status" value="2"/>
</dbReference>
<dbReference type="Proteomes" id="UP001153737">
    <property type="component" value="Chromosome 6"/>
</dbReference>
<evidence type="ECO:0000256" key="1">
    <source>
        <dbReference type="ARBA" id="ARBA00022614"/>
    </source>
</evidence>
<organism evidence="5 6">
    <name type="scientific">Phaedon cochleariae</name>
    <name type="common">Mustard beetle</name>
    <dbReference type="NCBI Taxonomy" id="80249"/>
    <lineage>
        <taxon>Eukaryota</taxon>
        <taxon>Metazoa</taxon>
        <taxon>Ecdysozoa</taxon>
        <taxon>Arthropoda</taxon>
        <taxon>Hexapoda</taxon>
        <taxon>Insecta</taxon>
        <taxon>Pterygota</taxon>
        <taxon>Neoptera</taxon>
        <taxon>Endopterygota</taxon>
        <taxon>Coleoptera</taxon>
        <taxon>Polyphaga</taxon>
        <taxon>Cucujiformia</taxon>
        <taxon>Chrysomeloidea</taxon>
        <taxon>Chrysomelidae</taxon>
        <taxon>Chrysomelinae</taxon>
        <taxon>Chrysomelini</taxon>
        <taxon>Phaedon</taxon>
    </lineage>
</organism>
<keyword evidence="3" id="KW-1133">Transmembrane helix</keyword>
<dbReference type="EMBL" id="OU896712">
    <property type="protein sequence ID" value="CAH1173973.1"/>
    <property type="molecule type" value="Genomic_DNA"/>
</dbReference>
<evidence type="ECO:0000313" key="6">
    <source>
        <dbReference type="Proteomes" id="UP001153737"/>
    </source>
</evidence>
<dbReference type="PANTHER" id="PTHR24366">
    <property type="entry name" value="IG(IMMUNOGLOBULIN) AND LRR(LEUCINE RICH REPEAT) DOMAINS"/>
    <property type="match status" value="1"/>
</dbReference>
<reference evidence="5" key="2">
    <citation type="submission" date="2022-10" db="EMBL/GenBank/DDBJ databases">
        <authorList>
            <consortium name="ENA_rothamsted_submissions"/>
            <consortium name="culmorum"/>
            <person name="King R."/>
        </authorList>
    </citation>
    <scope>NUCLEOTIDE SEQUENCE</scope>
</reference>
<keyword evidence="3" id="KW-0812">Transmembrane</keyword>
<dbReference type="PANTHER" id="PTHR24366:SF96">
    <property type="entry name" value="LEUCINE RICH REPEAT CONTAINING 53"/>
    <property type="match status" value="1"/>
</dbReference>
<keyword evidence="1" id="KW-0433">Leucine-rich repeat</keyword>